<gene>
    <name evidence="1" type="ORF">LMTR13_11430</name>
</gene>
<protein>
    <submittedName>
        <fullName evidence="1">Uncharacterized protein</fullName>
    </submittedName>
</protein>
<dbReference type="STRING" id="1274631.LMTR13_11430"/>
<reference evidence="1 2" key="1">
    <citation type="submission" date="2016-07" db="EMBL/GenBank/DDBJ databases">
        <title>Complete genome sequence of Bradyrhizobium icense LMTR 13T, a potential inoculant strain isolated from lima bean (Phaseolus lunatus) in Peru.</title>
        <authorList>
            <person name="Ormeno-Orrillo E."/>
            <person name="Duran D."/>
            <person name="Rogel M.A."/>
            <person name="Rey L."/>
            <person name="Imperial J."/>
            <person name="Ruiz-Argueso T."/>
            <person name="Martinez-Romero E."/>
        </authorList>
    </citation>
    <scope>NUCLEOTIDE SEQUENCE [LARGE SCALE GENOMIC DNA]</scope>
    <source>
        <strain evidence="1 2">LMTR 13</strain>
    </source>
</reference>
<organism evidence="1 2">
    <name type="scientific">Bradyrhizobium icense</name>
    <dbReference type="NCBI Taxonomy" id="1274631"/>
    <lineage>
        <taxon>Bacteria</taxon>
        <taxon>Pseudomonadati</taxon>
        <taxon>Pseudomonadota</taxon>
        <taxon>Alphaproteobacteria</taxon>
        <taxon>Hyphomicrobiales</taxon>
        <taxon>Nitrobacteraceae</taxon>
        <taxon>Bradyrhizobium</taxon>
    </lineage>
</organism>
<dbReference type="EMBL" id="CP016428">
    <property type="protein sequence ID" value="ANW00691.1"/>
    <property type="molecule type" value="Genomic_DNA"/>
</dbReference>
<accession>A0A1B1UD81</accession>
<dbReference type="Proteomes" id="UP000092839">
    <property type="component" value="Chromosome"/>
</dbReference>
<name>A0A1B1UD81_9BRAD</name>
<proteinExistence type="predicted"/>
<evidence type="ECO:0000313" key="2">
    <source>
        <dbReference type="Proteomes" id="UP000092839"/>
    </source>
</evidence>
<dbReference type="AlphaFoldDB" id="A0A1B1UD81"/>
<dbReference type="KEGG" id="bic:LMTR13_11430"/>
<sequence>MKMRVAARIPAQLVGGNGIAISKANGVYTFDLDYTEYAEILSFDPATKMVLVYDAIAGYALVSLASLLTNSAAVRIVTEAGDITVANETQLLIMNRTADESPSNINLPASASKIGKIKVVDWKGNAGSFPHTVNPNGSEEFQGGLTSWSISSDGASAVFDPIPTGLGYAV</sequence>
<keyword evidence="2" id="KW-1185">Reference proteome</keyword>
<evidence type="ECO:0000313" key="1">
    <source>
        <dbReference type="EMBL" id="ANW00691.1"/>
    </source>
</evidence>